<keyword evidence="2" id="KW-1185">Reference proteome</keyword>
<reference evidence="1 2" key="1">
    <citation type="submission" date="2020-06" db="EMBL/GenBank/DDBJ databases">
        <authorList>
            <person name="Criscuolo A."/>
        </authorList>
    </citation>
    <scope>NUCLEOTIDE SEQUENCE [LARGE SCALE GENOMIC DNA]</scope>
    <source>
        <strain evidence="1">PXU-55</strain>
    </source>
</reference>
<gene>
    <name evidence="1" type="ORF">FLAPXU55_00601</name>
</gene>
<proteinExistence type="predicted"/>
<accession>A0A9N8IYS0</accession>
<evidence type="ECO:0000313" key="2">
    <source>
        <dbReference type="Proteomes" id="UP000533639"/>
    </source>
</evidence>
<comment type="caution">
    <text evidence="1">The sequence shown here is derived from an EMBL/GenBank/DDBJ whole genome shotgun (WGS) entry which is preliminary data.</text>
</comment>
<name>A0A9N8IYS0_9FLAO</name>
<evidence type="ECO:0000313" key="1">
    <source>
        <dbReference type="EMBL" id="CAC9972922.1"/>
    </source>
</evidence>
<protein>
    <submittedName>
        <fullName evidence="1">Uncharacterized protein</fullName>
    </submittedName>
</protein>
<dbReference type="AlphaFoldDB" id="A0A9N8IYS0"/>
<dbReference type="RefSeq" id="WP_180856516.1">
    <property type="nucleotide sequence ID" value="NZ_CAIJDE010000028.1"/>
</dbReference>
<organism evidence="1 2">
    <name type="scientific">Flavobacterium panici</name>
    <dbReference type="NCBI Taxonomy" id="2654843"/>
    <lineage>
        <taxon>Bacteria</taxon>
        <taxon>Pseudomonadati</taxon>
        <taxon>Bacteroidota</taxon>
        <taxon>Flavobacteriia</taxon>
        <taxon>Flavobacteriales</taxon>
        <taxon>Flavobacteriaceae</taxon>
        <taxon>Flavobacterium</taxon>
    </lineage>
</organism>
<dbReference type="EMBL" id="CAIJDE010000028">
    <property type="protein sequence ID" value="CAC9972922.1"/>
    <property type="molecule type" value="Genomic_DNA"/>
</dbReference>
<sequence>MVKKQPCTTCKQQPADHNEMSIKMLVNIFPFLKNVYRELKETELESEEVFKELFSDNDIVDFGLLKAVYKFQQLKNIISK</sequence>
<dbReference type="Proteomes" id="UP000533639">
    <property type="component" value="Unassembled WGS sequence"/>
</dbReference>